<accession>A0ACC1T2U0</accession>
<gene>
    <name evidence="1" type="ORF">NM688_g4478</name>
</gene>
<dbReference type="Proteomes" id="UP001148662">
    <property type="component" value="Unassembled WGS sequence"/>
</dbReference>
<evidence type="ECO:0000313" key="2">
    <source>
        <dbReference type="Proteomes" id="UP001148662"/>
    </source>
</evidence>
<keyword evidence="2" id="KW-1185">Reference proteome</keyword>
<organism evidence="1 2">
    <name type="scientific">Phlebia brevispora</name>
    <dbReference type="NCBI Taxonomy" id="194682"/>
    <lineage>
        <taxon>Eukaryota</taxon>
        <taxon>Fungi</taxon>
        <taxon>Dikarya</taxon>
        <taxon>Basidiomycota</taxon>
        <taxon>Agaricomycotina</taxon>
        <taxon>Agaricomycetes</taxon>
        <taxon>Polyporales</taxon>
        <taxon>Meruliaceae</taxon>
        <taxon>Phlebia</taxon>
    </lineage>
</organism>
<comment type="caution">
    <text evidence="1">The sequence shown here is derived from an EMBL/GenBank/DDBJ whole genome shotgun (WGS) entry which is preliminary data.</text>
</comment>
<name>A0ACC1T2U0_9APHY</name>
<evidence type="ECO:0000313" key="1">
    <source>
        <dbReference type="EMBL" id="KAJ3551840.1"/>
    </source>
</evidence>
<sequence length="594" mass="67308">MRGPPENNGNRMSHSMRTIFISSFVCTCCHYEICPLCDEKPSARLDIFVCKYSRSKHMGGHHFVPVSRIPSTKLQKLLHDVQSAIVDAGPIAETLPPARSQVLVHSARTLREVPLLCSTESDMFAHLWAWSIPMVVNDIPGYRPEIWKPKAFFKNRERDLVPMIIRNDKGVTEEKASLERFMQLFETPERERGCVVKLKDYPSTQSFANVYSDHFHLFQHALPFGMYTSDSGFYNLAAHFPVHQTDSREAVAGMKPDLSIVDPIQCMNIAIYIHMSGPKMYFASADRAPSQPNVAIHTSSSTQSLNLDCDTNPIREGSTRLHLDMSGAVNIMVEDLAGRGALWIIFAPEDTDKIRHYLCQKYQLNTADACPIHLQKYYLQNSDIRALYAQEQVIPYIFTQKKGQAICIPAGCAHQVSNNGACIKVAADFVCLSQVSMNRRLRDEFHEEGIDNVLRLDIVMWHAWFSLREQQFIFSGTPQEQSVELLSSPAVSWKRKAADIAATRASKRLHGPNKSLADRTGYYCPDPRCCHGAAAMRTYSSTGLYQHITQFHRITIAKEIWRTRDASACHEFDAWYIGYIQPQILDKTLNENNG</sequence>
<protein>
    <submittedName>
        <fullName evidence="1">Uncharacterized protein</fullName>
    </submittedName>
</protein>
<dbReference type="EMBL" id="JANHOG010000744">
    <property type="protein sequence ID" value="KAJ3551840.1"/>
    <property type="molecule type" value="Genomic_DNA"/>
</dbReference>
<proteinExistence type="predicted"/>
<reference evidence="1" key="1">
    <citation type="submission" date="2022-07" db="EMBL/GenBank/DDBJ databases">
        <title>Genome Sequence of Phlebia brevispora.</title>
        <authorList>
            <person name="Buettner E."/>
        </authorList>
    </citation>
    <scope>NUCLEOTIDE SEQUENCE</scope>
    <source>
        <strain evidence="1">MPL23</strain>
    </source>
</reference>